<evidence type="ECO:0000313" key="3">
    <source>
        <dbReference type="Proteomes" id="UP001500320"/>
    </source>
</evidence>
<proteinExistence type="predicted"/>
<name>A0ABP6N0X6_9ACTN</name>
<dbReference type="EMBL" id="BAAAUT010000014">
    <property type="protein sequence ID" value="GAA3130738.1"/>
    <property type="molecule type" value="Genomic_DNA"/>
</dbReference>
<protein>
    <submittedName>
        <fullName evidence="2">Uncharacterized protein</fullName>
    </submittedName>
</protein>
<feature type="region of interest" description="Disordered" evidence="1">
    <location>
        <begin position="70"/>
        <end position="103"/>
    </location>
</feature>
<feature type="region of interest" description="Disordered" evidence="1">
    <location>
        <begin position="1"/>
        <end position="23"/>
    </location>
</feature>
<accession>A0ABP6N0X6</accession>
<keyword evidence="3" id="KW-1185">Reference proteome</keyword>
<comment type="caution">
    <text evidence="2">The sequence shown here is derived from an EMBL/GenBank/DDBJ whole genome shotgun (WGS) entry which is preliminary data.</text>
</comment>
<organism evidence="2 3">
    <name type="scientific">Planomonospora alba</name>
    <dbReference type="NCBI Taxonomy" id="161354"/>
    <lineage>
        <taxon>Bacteria</taxon>
        <taxon>Bacillati</taxon>
        <taxon>Actinomycetota</taxon>
        <taxon>Actinomycetes</taxon>
        <taxon>Streptosporangiales</taxon>
        <taxon>Streptosporangiaceae</taxon>
        <taxon>Planomonospora</taxon>
    </lineage>
</organism>
<evidence type="ECO:0000313" key="2">
    <source>
        <dbReference type="EMBL" id="GAA3130738.1"/>
    </source>
</evidence>
<sequence>MRRPNQRSFTTRALPGSAAGQGPDGLLPVFAEAGFLAGPAGALGDAPGLAAPGEALGVAPGSAAGAVRACAATGGPPRSSRADSEMGSETWRAGNPRRAGRIV</sequence>
<evidence type="ECO:0000256" key="1">
    <source>
        <dbReference type="SAM" id="MobiDB-lite"/>
    </source>
</evidence>
<gene>
    <name evidence="2" type="ORF">GCM10010466_21720</name>
</gene>
<feature type="compositionally biased region" description="Polar residues" evidence="1">
    <location>
        <begin position="1"/>
        <end position="11"/>
    </location>
</feature>
<dbReference type="Proteomes" id="UP001500320">
    <property type="component" value="Unassembled WGS sequence"/>
</dbReference>
<reference evidence="3" key="1">
    <citation type="journal article" date="2019" name="Int. J. Syst. Evol. Microbiol.">
        <title>The Global Catalogue of Microorganisms (GCM) 10K type strain sequencing project: providing services to taxonomists for standard genome sequencing and annotation.</title>
        <authorList>
            <consortium name="The Broad Institute Genomics Platform"/>
            <consortium name="The Broad Institute Genome Sequencing Center for Infectious Disease"/>
            <person name="Wu L."/>
            <person name="Ma J."/>
        </authorList>
    </citation>
    <scope>NUCLEOTIDE SEQUENCE [LARGE SCALE GENOMIC DNA]</scope>
    <source>
        <strain evidence="3">JCM 9373</strain>
    </source>
</reference>